<dbReference type="Proteomes" id="UP000654345">
    <property type="component" value="Unassembled WGS sequence"/>
</dbReference>
<feature type="transmembrane region" description="Helical" evidence="8">
    <location>
        <begin position="102"/>
        <end position="122"/>
    </location>
</feature>
<keyword evidence="5 8" id="KW-1133">Transmembrane helix</keyword>
<dbReference type="InterPro" id="IPR000298">
    <property type="entry name" value="Cyt_c_oxidase-like_su3"/>
</dbReference>
<protein>
    <recommendedName>
        <fullName evidence="9">Heme-copper oxidase subunit III family profile domain-containing protein</fullName>
    </recommendedName>
</protein>
<organism evidence="10 11">
    <name type="scientific">Ktedonobacter robiniae</name>
    <dbReference type="NCBI Taxonomy" id="2778365"/>
    <lineage>
        <taxon>Bacteria</taxon>
        <taxon>Bacillati</taxon>
        <taxon>Chloroflexota</taxon>
        <taxon>Ktedonobacteria</taxon>
        <taxon>Ktedonobacterales</taxon>
        <taxon>Ktedonobacteraceae</taxon>
        <taxon>Ktedonobacter</taxon>
    </lineage>
</organism>
<evidence type="ECO:0000256" key="4">
    <source>
        <dbReference type="ARBA" id="ARBA00022692"/>
    </source>
</evidence>
<dbReference type="CDD" id="cd00386">
    <property type="entry name" value="Heme_Cu_Oxidase_III_like"/>
    <property type="match status" value="1"/>
</dbReference>
<evidence type="ECO:0000256" key="5">
    <source>
        <dbReference type="ARBA" id="ARBA00022989"/>
    </source>
</evidence>
<accession>A0ABQ3UKM1</accession>
<dbReference type="Gene3D" id="1.20.120.80">
    <property type="entry name" value="Cytochrome c oxidase, subunit III, four-helix bundle"/>
    <property type="match status" value="1"/>
</dbReference>
<feature type="transmembrane region" description="Helical" evidence="8">
    <location>
        <begin position="188"/>
        <end position="211"/>
    </location>
</feature>
<keyword evidence="6 8" id="KW-0472">Membrane</keyword>
<evidence type="ECO:0000313" key="10">
    <source>
        <dbReference type="EMBL" id="GHO52945.1"/>
    </source>
</evidence>
<gene>
    <name evidence="10" type="ORF">KSB_14200</name>
</gene>
<evidence type="ECO:0000259" key="9">
    <source>
        <dbReference type="PROSITE" id="PS50253"/>
    </source>
</evidence>
<feature type="transmembrane region" description="Helical" evidence="8">
    <location>
        <begin position="24"/>
        <end position="48"/>
    </location>
</feature>
<comment type="caution">
    <text evidence="10">The sequence shown here is derived from an EMBL/GenBank/DDBJ whole genome shotgun (WGS) entry which is preliminary data.</text>
</comment>
<keyword evidence="4 7" id="KW-0812">Transmembrane</keyword>
<evidence type="ECO:0000256" key="1">
    <source>
        <dbReference type="ARBA" id="ARBA00004651"/>
    </source>
</evidence>
<keyword evidence="11" id="KW-1185">Reference proteome</keyword>
<reference evidence="10 11" key="1">
    <citation type="journal article" date="2021" name="Int. J. Syst. Evol. Microbiol.">
        <title>Reticulibacter mediterranei gen. nov., sp. nov., within the new family Reticulibacteraceae fam. nov., and Ktedonospora formicarum gen. nov., sp. nov., Ktedonobacter robiniae sp. nov., Dictyobacter formicarum sp. nov. and Dictyobacter arantiisoli sp. nov., belonging to the class Ktedonobacteria.</title>
        <authorList>
            <person name="Yabe S."/>
            <person name="Zheng Y."/>
            <person name="Wang C.M."/>
            <person name="Sakai Y."/>
            <person name="Abe K."/>
            <person name="Yokota A."/>
            <person name="Donadio S."/>
            <person name="Cavaletti L."/>
            <person name="Monciardini P."/>
        </authorList>
    </citation>
    <scope>NUCLEOTIDE SEQUENCE [LARGE SCALE GENOMIC DNA]</scope>
    <source>
        <strain evidence="10 11">SOSP1-30</strain>
    </source>
</reference>
<dbReference type="PANTHER" id="PTHR11403">
    <property type="entry name" value="CYTOCHROME C OXIDASE SUBUNIT III"/>
    <property type="match status" value="1"/>
</dbReference>
<name>A0ABQ3UKM1_9CHLR</name>
<feature type="transmembrane region" description="Helical" evidence="8">
    <location>
        <begin position="142"/>
        <end position="167"/>
    </location>
</feature>
<dbReference type="InterPro" id="IPR024791">
    <property type="entry name" value="Cyt_c/ubiquinol_Oxase_su3"/>
</dbReference>
<feature type="transmembrane region" description="Helical" evidence="8">
    <location>
        <begin position="68"/>
        <end position="90"/>
    </location>
</feature>
<dbReference type="SUPFAM" id="SSF81452">
    <property type="entry name" value="Cytochrome c oxidase subunit III-like"/>
    <property type="match status" value="1"/>
</dbReference>
<proteinExistence type="inferred from homology"/>
<dbReference type="Pfam" id="PF00510">
    <property type="entry name" value="COX3"/>
    <property type="match status" value="1"/>
</dbReference>
<dbReference type="PROSITE" id="PS50253">
    <property type="entry name" value="COX3"/>
    <property type="match status" value="1"/>
</dbReference>
<evidence type="ECO:0000256" key="3">
    <source>
        <dbReference type="ARBA" id="ARBA00022475"/>
    </source>
</evidence>
<dbReference type="InterPro" id="IPR035973">
    <property type="entry name" value="Cyt_c_oxidase_su3-like_sf"/>
</dbReference>
<dbReference type="EMBL" id="BNJG01000001">
    <property type="protein sequence ID" value="GHO52945.1"/>
    <property type="molecule type" value="Genomic_DNA"/>
</dbReference>
<dbReference type="InterPro" id="IPR013833">
    <property type="entry name" value="Cyt_c_oxidase_su3_a-hlx"/>
</dbReference>
<evidence type="ECO:0000256" key="8">
    <source>
        <dbReference type="SAM" id="Phobius"/>
    </source>
</evidence>
<keyword evidence="3" id="KW-1003">Cell membrane</keyword>
<evidence type="ECO:0000256" key="6">
    <source>
        <dbReference type="ARBA" id="ARBA00023136"/>
    </source>
</evidence>
<feature type="domain" description="Heme-copper oxidase subunit III family profile" evidence="9">
    <location>
        <begin position="1"/>
        <end position="208"/>
    </location>
</feature>
<evidence type="ECO:0000256" key="7">
    <source>
        <dbReference type="RuleBase" id="RU003376"/>
    </source>
</evidence>
<dbReference type="PANTHER" id="PTHR11403:SF2">
    <property type="entry name" value="CYTOCHROME BO(3) UBIQUINOL OXIDASE SUBUNIT 3"/>
    <property type="match status" value="1"/>
</dbReference>
<comment type="similarity">
    <text evidence="2 7">Belongs to the cytochrome c oxidase subunit 3 family.</text>
</comment>
<sequence length="213" mass="23898">MSVVHGEQVRSLEEHVEVGRSMNWWGMILFISSEALIFANLIAAYLYLEVRGLQIKNGLWLLPSGEHLDWKFPLINTAFLLASSFPAIIARKGIVKGNKNQLIAGLAGAIILGLVFLGGQVYEYFNLYTADHFTMQTKAFGSAFFTLTGFHGLHVTIGIIFLTICLIRAIRGDFTAKKHFAVEAAEMYWHFVDIVWIIVFSTVYLLPLLMIKG</sequence>
<evidence type="ECO:0000256" key="2">
    <source>
        <dbReference type="ARBA" id="ARBA00010581"/>
    </source>
</evidence>
<comment type="subcellular location">
    <subcellularLocation>
        <location evidence="1 7">Cell membrane</location>
        <topology evidence="1 7">Multi-pass membrane protein</topology>
    </subcellularLocation>
</comment>
<dbReference type="RefSeq" id="WP_201369800.1">
    <property type="nucleotide sequence ID" value="NZ_BNJG01000001.1"/>
</dbReference>
<evidence type="ECO:0000313" key="11">
    <source>
        <dbReference type="Proteomes" id="UP000654345"/>
    </source>
</evidence>